<dbReference type="AlphaFoldDB" id="A0A923N5T7"/>
<gene>
    <name evidence="6" type="ORF">H8S84_07875</name>
</gene>
<evidence type="ECO:0000256" key="3">
    <source>
        <dbReference type="ARBA" id="ARBA00022801"/>
    </source>
</evidence>
<keyword evidence="3 6" id="KW-0378">Hydrolase</keyword>
<keyword evidence="4" id="KW-0862">Zinc</keyword>
<reference evidence="6" key="1">
    <citation type="submission" date="2020-08" db="EMBL/GenBank/DDBJ databases">
        <title>Pontibacter sp. SD6 16S ribosomal RNA gene Genome sequencing and assembly.</title>
        <authorList>
            <person name="Kang M."/>
        </authorList>
    </citation>
    <scope>NUCLEOTIDE SEQUENCE</scope>
    <source>
        <strain evidence="6">SD6</strain>
    </source>
</reference>
<proteinExistence type="inferred from homology"/>
<evidence type="ECO:0000313" key="7">
    <source>
        <dbReference type="Proteomes" id="UP000603640"/>
    </source>
</evidence>
<evidence type="ECO:0000313" key="6">
    <source>
        <dbReference type="EMBL" id="MBC5992748.1"/>
    </source>
</evidence>
<dbReference type="GO" id="GO:0046872">
    <property type="term" value="F:metal ion binding"/>
    <property type="evidence" value="ECO:0007669"/>
    <property type="project" value="UniProtKB-KW"/>
</dbReference>
<dbReference type="HAMAP" id="MF_01256">
    <property type="entry name" value="YfiT_hydrol"/>
    <property type="match status" value="1"/>
</dbReference>
<sequence>MSEEELDLLRYPIGKYDPAKYPHDEHLVEQHILAIGQLSGKIREAVKDLTPEQLDTPYRPDGWTLRQVVHHIPDSHMNGYLRQKLALTEEVPTIRTYHEAEWALLPDTMLASPEISINLLEALHQRWVVLLKSLTHDQLERKLIHPDTGECTIRQHIGLYAWHGEHHLAHITNLLERKGWKKAEVTEQIKDL</sequence>
<evidence type="ECO:0000256" key="1">
    <source>
        <dbReference type="ARBA" id="ARBA00022490"/>
    </source>
</evidence>
<dbReference type="NCBIfam" id="NF009807">
    <property type="entry name" value="PRK13291.1"/>
    <property type="match status" value="1"/>
</dbReference>
<feature type="domain" description="DinB-like" evidence="5">
    <location>
        <begin position="42"/>
        <end position="171"/>
    </location>
</feature>
<dbReference type="GO" id="GO:0016787">
    <property type="term" value="F:hydrolase activity"/>
    <property type="evidence" value="ECO:0007669"/>
    <property type="project" value="UniProtKB-KW"/>
</dbReference>
<organism evidence="6 7">
    <name type="scientific">Pontibacter cellulosilyticus</name>
    <dbReference type="NCBI Taxonomy" id="1720253"/>
    <lineage>
        <taxon>Bacteria</taxon>
        <taxon>Pseudomonadati</taxon>
        <taxon>Bacteroidota</taxon>
        <taxon>Cytophagia</taxon>
        <taxon>Cytophagales</taxon>
        <taxon>Hymenobacteraceae</taxon>
        <taxon>Pontibacter</taxon>
    </lineage>
</organism>
<dbReference type="RefSeq" id="WP_187066788.1">
    <property type="nucleotide sequence ID" value="NZ_JACRVF010000002.1"/>
</dbReference>
<protein>
    <submittedName>
        <fullName evidence="6">Metal-dependent hydrolase</fullName>
    </submittedName>
</protein>
<keyword evidence="7" id="KW-1185">Reference proteome</keyword>
<name>A0A923N5T7_9BACT</name>
<evidence type="ECO:0000259" key="5">
    <source>
        <dbReference type="Pfam" id="PF12867"/>
    </source>
</evidence>
<dbReference type="InterPro" id="IPR034660">
    <property type="entry name" value="DinB/YfiT-like"/>
</dbReference>
<evidence type="ECO:0000256" key="4">
    <source>
        <dbReference type="ARBA" id="ARBA00022833"/>
    </source>
</evidence>
<dbReference type="Proteomes" id="UP000603640">
    <property type="component" value="Unassembled WGS sequence"/>
</dbReference>
<accession>A0A923N5T7</accession>
<keyword evidence="2" id="KW-0479">Metal-binding</keyword>
<dbReference type="InterPro" id="IPR023774">
    <property type="entry name" value="Put_metal_dep_hydrolase_YfiT"/>
</dbReference>
<dbReference type="EMBL" id="JACRVF010000002">
    <property type="protein sequence ID" value="MBC5992748.1"/>
    <property type="molecule type" value="Genomic_DNA"/>
</dbReference>
<evidence type="ECO:0000256" key="2">
    <source>
        <dbReference type="ARBA" id="ARBA00022723"/>
    </source>
</evidence>
<dbReference type="Pfam" id="PF12867">
    <property type="entry name" value="DinB_2"/>
    <property type="match status" value="1"/>
</dbReference>
<dbReference type="InterPro" id="IPR024775">
    <property type="entry name" value="DinB-like"/>
</dbReference>
<comment type="caution">
    <text evidence="6">The sequence shown here is derived from an EMBL/GenBank/DDBJ whole genome shotgun (WGS) entry which is preliminary data.</text>
</comment>
<keyword evidence="1" id="KW-0963">Cytoplasm</keyword>
<dbReference type="Gene3D" id="1.20.120.450">
    <property type="entry name" value="dinb family like domain"/>
    <property type="match status" value="1"/>
</dbReference>
<dbReference type="SUPFAM" id="SSF109854">
    <property type="entry name" value="DinB/YfiT-like putative metalloenzymes"/>
    <property type="match status" value="1"/>
</dbReference>